<reference evidence="1 2" key="1">
    <citation type="submission" date="2018-06" db="EMBL/GenBank/DDBJ databases">
        <authorList>
            <consortium name="Pathogen Informatics"/>
            <person name="Doyle S."/>
        </authorList>
    </citation>
    <scope>NUCLEOTIDE SEQUENCE [LARGE SCALE GENOMIC DNA]</scope>
    <source>
        <strain evidence="1 2">NCTC9128</strain>
    </source>
</reference>
<protein>
    <submittedName>
        <fullName evidence="1">Glutamate--cysteine ligase</fullName>
        <ecNumber evidence="1">6.3.2.2</ecNumber>
    </submittedName>
</protein>
<proteinExistence type="predicted"/>
<dbReference type="EMBL" id="UAWN01000012">
    <property type="protein sequence ID" value="SQC15565.1"/>
    <property type="molecule type" value="Genomic_DNA"/>
</dbReference>
<evidence type="ECO:0000313" key="2">
    <source>
        <dbReference type="Proteomes" id="UP000251088"/>
    </source>
</evidence>
<dbReference type="EC" id="6.3.2.2" evidence="1"/>
<organism evidence="1 2">
    <name type="scientific">Klebsiella pneumoniae</name>
    <dbReference type="NCBI Taxonomy" id="573"/>
    <lineage>
        <taxon>Bacteria</taxon>
        <taxon>Pseudomonadati</taxon>
        <taxon>Pseudomonadota</taxon>
        <taxon>Gammaproteobacteria</taxon>
        <taxon>Enterobacterales</taxon>
        <taxon>Enterobacteriaceae</taxon>
        <taxon>Klebsiella/Raoultella group</taxon>
        <taxon>Klebsiella</taxon>
        <taxon>Klebsiella pneumoniae complex</taxon>
    </lineage>
</organism>
<accession>A0A2X3D493</accession>
<gene>
    <name evidence="1" type="primary">gshA_3</name>
    <name evidence="1" type="ORF">NCTC9128_03659</name>
</gene>
<sequence length="54" mass="6130">MRLPIVTGRSCAKSRWEILSEDDFIAERDASVARQKKVEAEDSEPFEALLARHA</sequence>
<dbReference type="Proteomes" id="UP000251088">
    <property type="component" value="Unassembled WGS sequence"/>
</dbReference>
<evidence type="ECO:0000313" key="1">
    <source>
        <dbReference type="EMBL" id="SQC15565.1"/>
    </source>
</evidence>
<name>A0A2X3D493_KLEPN</name>
<dbReference type="GO" id="GO:0004357">
    <property type="term" value="F:glutamate-cysteine ligase activity"/>
    <property type="evidence" value="ECO:0007669"/>
    <property type="project" value="UniProtKB-EC"/>
</dbReference>
<dbReference type="AlphaFoldDB" id="A0A2X3D493"/>
<keyword evidence="1" id="KW-0436">Ligase</keyword>